<feature type="region of interest" description="Disordered" evidence="4">
    <location>
        <begin position="262"/>
        <end position="305"/>
    </location>
</feature>
<dbReference type="InterPro" id="IPR003439">
    <property type="entry name" value="ABC_transporter-like_ATP-bd"/>
</dbReference>
<keyword evidence="3" id="KW-0067">ATP-binding</keyword>
<dbReference type="FunFam" id="3.40.50.300:FF:000032">
    <property type="entry name" value="Export ABC transporter ATP-binding protein"/>
    <property type="match status" value="1"/>
</dbReference>
<organism evidence="6 7">
    <name type="scientific">Streptomyces sparsogenes DSM 40356</name>
    <dbReference type="NCBI Taxonomy" id="1331668"/>
    <lineage>
        <taxon>Bacteria</taxon>
        <taxon>Bacillati</taxon>
        <taxon>Actinomycetota</taxon>
        <taxon>Actinomycetes</taxon>
        <taxon>Kitasatosporales</taxon>
        <taxon>Streptomycetaceae</taxon>
        <taxon>Streptomyces</taxon>
    </lineage>
</organism>
<dbReference type="RefSeq" id="WP_079254474.1">
    <property type="nucleotide sequence ID" value="NZ_ASQP01000235.1"/>
</dbReference>
<proteinExistence type="predicted"/>
<dbReference type="PANTHER" id="PTHR24220">
    <property type="entry name" value="IMPORT ATP-BINDING PROTEIN"/>
    <property type="match status" value="1"/>
</dbReference>
<keyword evidence="2" id="KW-0547">Nucleotide-binding</keyword>
<dbReference type="PROSITE" id="PS50893">
    <property type="entry name" value="ABC_TRANSPORTER_2"/>
    <property type="match status" value="1"/>
</dbReference>
<sequence length="305" mass="31686">MRLRRRRDERRDEWGEGLPGAGDAAVELRGVRRQYGRGSRAVHALRGIDLTLPRGSFTAVMGPSGSGKSTFLQCAAGLDRPTAGSVRLGGTEITGMSENTLTALRRTRLGFVFQSFNLLPSLTVEQNVVLPMRLAGARPDWARARAVLAQVGLGELGGRRPGRLSGGQQQRVAIARALVTSPDVVFADEPTGALDTGTAAEVLGLLRHAVDALGATVVMVTHDPVAASYADRVLFLADGSLADSVTGAPAQDIAARMTRLTARPAAAPTDPAALRPARTPDVPAHAPGIPGGAPGVPGGVPEAVR</sequence>
<dbReference type="SUPFAM" id="SSF52540">
    <property type="entry name" value="P-loop containing nucleoside triphosphate hydrolases"/>
    <property type="match status" value="1"/>
</dbReference>
<dbReference type="GO" id="GO:0005886">
    <property type="term" value="C:plasma membrane"/>
    <property type="evidence" value="ECO:0007669"/>
    <property type="project" value="TreeGrafter"/>
</dbReference>
<dbReference type="Proteomes" id="UP000186168">
    <property type="component" value="Unassembled WGS sequence"/>
</dbReference>
<dbReference type="InterPro" id="IPR017911">
    <property type="entry name" value="MacB-like_ATP-bd"/>
</dbReference>
<keyword evidence="1" id="KW-0813">Transport</keyword>
<dbReference type="GO" id="GO:0022857">
    <property type="term" value="F:transmembrane transporter activity"/>
    <property type="evidence" value="ECO:0007669"/>
    <property type="project" value="TreeGrafter"/>
</dbReference>
<dbReference type="SMART" id="SM00382">
    <property type="entry name" value="AAA"/>
    <property type="match status" value="1"/>
</dbReference>
<evidence type="ECO:0000256" key="2">
    <source>
        <dbReference type="ARBA" id="ARBA00022741"/>
    </source>
</evidence>
<dbReference type="AlphaFoldDB" id="A0A1R1SJD3"/>
<dbReference type="InterPro" id="IPR027417">
    <property type="entry name" value="P-loop_NTPase"/>
</dbReference>
<evidence type="ECO:0000259" key="5">
    <source>
        <dbReference type="PROSITE" id="PS50893"/>
    </source>
</evidence>
<feature type="compositionally biased region" description="Gly residues" evidence="4">
    <location>
        <begin position="289"/>
        <end position="298"/>
    </location>
</feature>
<dbReference type="CDD" id="cd03255">
    <property type="entry name" value="ABC_MJ0796_LolCDE_FtsE"/>
    <property type="match status" value="1"/>
</dbReference>
<evidence type="ECO:0000313" key="6">
    <source>
        <dbReference type="EMBL" id="OMI38402.1"/>
    </source>
</evidence>
<dbReference type="Pfam" id="PF00005">
    <property type="entry name" value="ABC_tran"/>
    <property type="match status" value="1"/>
</dbReference>
<keyword evidence="7" id="KW-1185">Reference proteome</keyword>
<evidence type="ECO:0000256" key="3">
    <source>
        <dbReference type="ARBA" id="ARBA00022840"/>
    </source>
</evidence>
<protein>
    <submittedName>
        <fullName evidence="6">ABC transporter ATP binding protein</fullName>
    </submittedName>
</protein>
<gene>
    <name evidence="6" type="ORF">SPAR_16372</name>
</gene>
<dbReference type="Gene3D" id="3.40.50.300">
    <property type="entry name" value="P-loop containing nucleotide triphosphate hydrolases"/>
    <property type="match status" value="1"/>
</dbReference>
<dbReference type="GO" id="GO:0098796">
    <property type="term" value="C:membrane protein complex"/>
    <property type="evidence" value="ECO:0007669"/>
    <property type="project" value="UniProtKB-ARBA"/>
</dbReference>
<reference evidence="6 7" key="1">
    <citation type="submission" date="2013-05" db="EMBL/GenBank/DDBJ databases">
        <title>Genome sequence of Streptomyces sparsogenes DSM 40356.</title>
        <authorList>
            <person name="Coyne S."/>
            <person name="Seebeck F.P."/>
        </authorList>
    </citation>
    <scope>NUCLEOTIDE SEQUENCE [LARGE SCALE GENOMIC DNA]</scope>
    <source>
        <strain evidence="6 7">DSM 40356</strain>
    </source>
</reference>
<dbReference type="InterPro" id="IPR015854">
    <property type="entry name" value="ABC_transpr_LolD-like"/>
</dbReference>
<dbReference type="GO" id="GO:0005524">
    <property type="term" value="F:ATP binding"/>
    <property type="evidence" value="ECO:0007669"/>
    <property type="project" value="UniProtKB-KW"/>
</dbReference>
<evidence type="ECO:0000256" key="4">
    <source>
        <dbReference type="SAM" id="MobiDB-lite"/>
    </source>
</evidence>
<name>A0A1R1SJD3_9ACTN</name>
<dbReference type="EMBL" id="ASQP01000235">
    <property type="protein sequence ID" value="OMI38402.1"/>
    <property type="molecule type" value="Genomic_DNA"/>
</dbReference>
<dbReference type="PROSITE" id="PS00211">
    <property type="entry name" value="ABC_TRANSPORTER_1"/>
    <property type="match status" value="1"/>
</dbReference>
<dbReference type="InterPro" id="IPR003593">
    <property type="entry name" value="AAA+_ATPase"/>
</dbReference>
<feature type="domain" description="ABC transporter" evidence="5">
    <location>
        <begin position="26"/>
        <end position="263"/>
    </location>
</feature>
<evidence type="ECO:0000256" key="1">
    <source>
        <dbReference type="ARBA" id="ARBA00022448"/>
    </source>
</evidence>
<dbReference type="InterPro" id="IPR017871">
    <property type="entry name" value="ABC_transporter-like_CS"/>
</dbReference>
<evidence type="ECO:0000313" key="7">
    <source>
        <dbReference type="Proteomes" id="UP000186168"/>
    </source>
</evidence>
<dbReference type="GO" id="GO:0016887">
    <property type="term" value="F:ATP hydrolysis activity"/>
    <property type="evidence" value="ECO:0007669"/>
    <property type="project" value="InterPro"/>
</dbReference>
<dbReference type="PANTHER" id="PTHR24220:SF685">
    <property type="entry name" value="ABC TRANSPORTER RELATED"/>
    <property type="match status" value="1"/>
</dbReference>
<feature type="compositionally biased region" description="Low complexity" evidence="4">
    <location>
        <begin position="262"/>
        <end position="288"/>
    </location>
</feature>
<comment type="caution">
    <text evidence="6">The sequence shown here is derived from an EMBL/GenBank/DDBJ whole genome shotgun (WGS) entry which is preliminary data.</text>
</comment>
<dbReference type="STRING" id="67365.GCA_001704635_04640"/>
<accession>A0A1R1SJD3</accession>